<comment type="similarity">
    <text evidence="1 8 9">Belongs to the NAD synthetase family.</text>
</comment>
<dbReference type="CDD" id="cd00553">
    <property type="entry name" value="NAD_synthase"/>
    <property type="match status" value="1"/>
</dbReference>
<dbReference type="Gene3D" id="3.40.50.620">
    <property type="entry name" value="HUPs"/>
    <property type="match status" value="1"/>
</dbReference>
<evidence type="ECO:0000313" key="12">
    <source>
        <dbReference type="EMBL" id="SMH26068.1"/>
    </source>
</evidence>
<evidence type="ECO:0000256" key="6">
    <source>
        <dbReference type="ARBA" id="ARBA00022842"/>
    </source>
</evidence>
<dbReference type="GO" id="GO:0046872">
    <property type="term" value="F:metal ion binding"/>
    <property type="evidence" value="ECO:0007669"/>
    <property type="project" value="UniProtKB-KW"/>
</dbReference>
<feature type="binding site" evidence="8">
    <location>
        <position position="167"/>
    </location>
    <ligand>
        <name>Mg(2+)</name>
        <dbReference type="ChEBI" id="CHEBI:18420"/>
    </ligand>
</feature>
<dbReference type="UniPathway" id="UPA00253">
    <property type="reaction ID" value="UER00333"/>
</dbReference>
<protein>
    <recommendedName>
        <fullName evidence="8 10">NH(3)-dependent NAD(+) synthetase</fullName>
        <ecNumber evidence="8 10">6.3.1.5</ecNumber>
    </recommendedName>
</protein>
<dbReference type="GO" id="GO:0005737">
    <property type="term" value="C:cytoplasm"/>
    <property type="evidence" value="ECO:0007669"/>
    <property type="project" value="InterPro"/>
</dbReference>
<dbReference type="RefSeq" id="WP_085462367.1">
    <property type="nucleotide sequence ID" value="NZ_FXBL01000001.1"/>
</dbReference>
<proteinExistence type="inferred from homology"/>
<dbReference type="EMBL" id="FXBL01000001">
    <property type="protein sequence ID" value="SMH26087.1"/>
    <property type="molecule type" value="Genomic_DNA"/>
</dbReference>
<dbReference type="Proteomes" id="UP000193083">
    <property type="component" value="Unassembled WGS sequence"/>
</dbReference>
<feature type="binding site" evidence="8">
    <location>
        <position position="213"/>
    </location>
    <ligand>
        <name>ATP</name>
        <dbReference type="ChEBI" id="CHEBI:30616"/>
    </ligand>
</feature>
<keyword evidence="6 8" id="KW-0460">Magnesium</keyword>
<evidence type="ECO:0000313" key="14">
    <source>
        <dbReference type="Proteomes" id="UP000193083"/>
    </source>
</evidence>
<keyword evidence="3 8" id="KW-0479">Metal-binding</keyword>
<reference evidence="12 14" key="1">
    <citation type="submission" date="2017-04" db="EMBL/GenBank/DDBJ databases">
        <authorList>
            <person name="Afonso C.L."/>
            <person name="Miller P.J."/>
            <person name="Scott M.A."/>
            <person name="Spackman E."/>
            <person name="Goraichik I."/>
            <person name="Dimitrov K.M."/>
            <person name="Suarez D.L."/>
            <person name="Swayne D.E."/>
        </authorList>
    </citation>
    <scope>NUCLEOTIDE SEQUENCE [LARGE SCALE GENOMIC DNA]</scope>
    <source>
        <strain evidence="12 14">B5P</strain>
    </source>
</reference>
<dbReference type="InterPro" id="IPR022310">
    <property type="entry name" value="NAD/GMP_synthase"/>
</dbReference>
<name>A0A1X7MP24_9HYPH</name>
<comment type="pathway">
    <text evidence="8">Cofactor biosynthesis; NAD(+) biosynthesis; NAD(+) from deamido-NAD(+) (ammonia route): step 1/1.</text>
</comment>
<sequence length="277" mass="29919">MNDQTEIIEALGVTPTFNAAQEARRRVSFLKDYLAASGLQTYVLGISGGVDSLTAGMMAQRAVQELRAASYNAEFVAVRLPYGEQADERDAQAALNAIEPDRVVTVNIKAPADAMMAQVKAGGFTPVDRAQEDFLLGNIKARQRMIAQYTLAGGMRGLVIGTDQAAEALMGFFTKFGDGAADILPLAGLNKRRVRAIAEYFGAPANLVFKVPTADLESDAPMRPDEDAYGVTYDQIDDFLEGKPIEETARARIMRAYRTTAHKRALPVAANAPAHSF</sequence>
<comment type="function">
    <text evidence="8">Catalyzes the ATP-dependent amidation of deamido-NAD to form NAD. Uses ammonia as a nitrogen source.</text>
</comment>
<feature type="binding site" description="in other chain" evidence="8">
    <location>
        <position position="142"/>
    </location>
    <ligand>
        <name>deamido-NAD(+)</name>
        <dbReference type="ChEBI" id="CHEBI:58437"/>
        <note>ligand shared between two neighboring subunits</note>
    </ligand>
</feature>
<dbReference type="PANTHER" id="PTHR23090:SF7">
    <property type="entry name" value="NH(3)-DEPENDENT NAD(+) SYNTHETASE"/>
    <property type="match status" value="1"/>
</dbReference>
<dbReference type="OrthoDB" id="3266517at2"/>
<accession>A0A1X7MP24</accession>
<keyword evidence="7 8" id="KW-0520">NAD</keyword>
<comment type="catalytic activity">
    <reaction evidence="8 10">
        <text>deamido-NAD(+) + NH4(+) + ATP = AMP + diphosphate + NAD(+) + H(+)</text>
        <dbReference type="Rhea" id="RHEA:21188"/>
        <dbReference type="ChEBI" id="CHEBI:15378"/>
        <dbReference type="ChEBI" id="CHEBI:28938"/>
        <dbReference type="ChEBI" id="CHEBI:30616"/>
        <dbReference type="ChEBI" id="CHEBI:33019"/>
        <dbReference type="ChEBI" id="CHEBI:57540"/>
        <dbReference type="ChEBI" id="CHEBI:58437"/>
        <dbReference type="ChEBI" id="CHEBI:456215"/>
        <dbReference type="EC" id="6.3.1.5"/>
    </reaction>
</comment>
<feature type="binding site" evidence="8">
    <location>
        <position position="162"/>
    </location>
    <ligand>
        <name>ATP</name>
        <dbReference type="ChEBI" id="CHEBI:30616"/>
    </ligand>
</feature>
<dbReference type="EMBL" id="FXBL01000001">
    <property type="protein sequence ID" value="SMH26068.1"/>
    <property type="molecule type" value="Genomic_DNA"/>
</dbReference>
<dbReference type="GO" id="GO:0008795">
    <property type="term" value="F:NAD+ synthase activity"/>
    <property type="evidence" value="ECO:0007669"/>
    <property type="project" value="UniProtKB-UniRule"/>
</dbReference>
<dbReference type="GO" id="GO:0004359">
    <property type="term" value="F:glutaminase activity"/>
    <property type="evidence" value="ECO:0007669"/>
    <property type="project" value="InterPro"/>
</dbReference>
<keyword evidence="2 8" id="KW-0436">Ligase</keyword>
<keyword evidence="5 8" id="KW-0067">ATP-binding</keyword>
<evidence type="ECO:0000256" key="8">
    <source>
        <dbReference type="HAMAP-Rule" id="MF_00193"/>
    </source>
</evidence>
<feature type="binding site" evidence="8">
    <location>
        <position position="182"/>
    </location>
    <ligand>
        <name>deamido-NAD(+)</name>
        <dbReference type="ChEBI" id="CHEBI:58437"/>
        <note>ligand shared between two neighboring subunits</note>
    </ligand>
</feature>
<evidence type="ECO:0000256" key="3">
    <source>
        <dbReference type="ARBA" id="ARBA00022723"/>
    </source>
</evidence>
<evidence type="ECO:0000256" key="5">
    <source>
        <dbReference type="ARBA" id="ARBA00022840"/>
    </source>
</evidence>
<feature type="binding site" evidence="8">
    <location>
        <position position="191"/>
    </location>
    <ligand>
        <name>ATP</name>
        <dbReference type="ChEBI" id="CHEBI:30616"/>
    </ligand>
</feature>
<dbReference type="InterPro" id="IPR014729">
    <property type="entry name" value="Rossmann-like_a/b/a_fold"/>
</dbReference>
<dbReference type="PANTHER" id="PTHR23090">
    <property type="entry name" value="NH 3 /GLUTAMINE-DEPENDENT NAD + SYNTHETASE"/>
    <property type="match status" value="1"/>
</dbReference>
<organism evidence="12 14">
    <name type="scientific">Mesorhizobium australicum</name>
    <dbReference type="NCBI Taxonomy" id="536018"/>
    <lineage>
        <taxon>Bacteria</taxon>
        <taxon>Pseudomonadati</taxon>
        <taxon>Pseudomonadota</taxon>
        <taxon>Alphaproteobacteria</taxon>
        <taxon>Hyphomicrobiales</taxon>
        <taxon>Phyllobacteriaceae</taxon>
        <taxon>Mesorhizobium</taxon>
    </lineage>
</organism>
<evidence type="ECO:0000256" key="2">
    <source>
        <dbReference type="ARBA" id="ARBA00022598"/>
    </source>
</evidence>
<feature type="domain" description="NAD/GMP synthase" evidence="11">
    <location>
        <begin position="24"/>
        <end position="267"/>
    </location>
</feature>
<keyword evidence="14" id="KW-1185">Reference proteome</keyword>
<evidence type="ECO:0000256" key="7">
    <source>
        <dbReference type="ARBA" id="ARBA00023027"/>
    </source>
</evidence>
<dbReference type="AlphaFoldDB" id="A0A1X7MP24"/>
<evidence type="ECO:0000259" key="11">
    <source>
        <dbReference type="Pfam" id="PF02540"/>
    </source>
</evidence>
<evidence type="ECO:0000256" key="1">
    <source>
        <dbReference type="ARBA" id="ARBA00005859"/>
    </source>
</evidence>
<dbReference type="SUPFAM" id="SSF52402">
    <property type="entry name" value="Adenine nucleotide alpha hydrolases-like"/>
    <property type="match status" value="1"/>
</dbReference>
<evidence type="ECO:0000313" key="13">
    <source>
        <dbReference type="EMBL" id="SMH26087.1"/>
    </source>
</evidence>
<evidence type="ECO:0000256" key="10">
    <source>
        <dbReference type="RuleBase" id="RU003812"/>
    </source>
</evidence>
<feature type="binding site" description="in other chain" evidence="8">
    <location>
        <begin position="262"/>
        <end position="263"/>
    </location>
    <ligand>
        <name>deamido-NAD(+)</name>
        <dbReference type="ChEBI" id="CHEBI:58437"/>
        <note>ligand shared between two neighboring subunits</note>
    </ligand>
</feature>
<feature type="binding site" evidence="8">
    <location>
        <position position="51"/>
    </location>
    <ligand>
        <name>Mg(2+)</name>
        <dbReference type="ChEBI" id="CHEBI:18420"/>
    </ligand>
</feature>
<gene>
    <name evidence="8" type="primary">nadE</name>
    <name evidence="12" type="ORF">SAMN02982922_0008</name>
    <name evidence="13" type="ORF">SAMN02982922_0020</name>
</gene>
<dbReference type="GO" id="GO:0003952">
    <property type="term" value="F:NAD+ synthase (glutamine-hydrolyzing) activity"/>
    <property type="evidence" value="ECO:0007669"/>
    <property type="project" value="InterPro"/>
</dbReference>
<dbReference type="GO" id="GO:0005524">
    <property type="term" value="F:ATP binding"/>
    <property type="evidence" value="ECO:0007669"/>
    <property type="project" value="UniProtKB-UniRule"/>
</dbReference>
<comment type="subunit">
    <text evidence="8">Homodimer.</text>
</comment>
<evidence type="ECO:0000256" key="4">
    <source>
        <dbReference type="ARBA" id="ARBA00022741"/>
    </source>
</evidence>
<dbReference type="InterPro" id="IPR003694">
    <property type="entry name" value="NAD_synthase"/>
</dbReference>
<dbReference type="HAMAP" id="MF_00193">
    <property type="entry name" value="NadE_ammonia_dep"/>
    <property type="match status" value="1"/>
</dbReference>
<feature type="binding site" description="in other chain" evidence="8">
    <location>
        <position position="175"/>
    </location>
    <ligand>
        <name>deamido-NAD(+)</name>
        <dbReference type="ChEBI" id="CHEBI:58437"/>
        <note>ligand shared between two neighboring subunits</note>
    </ligand>
</feature>
<dbReference type="GO" id="GO:0009435">
    <property type="term" value="P:NAD+ biosynthetic process"/>
    <property type="evidence" value="ECO:0007669"/>
    <property type="project" value="UniProtKB-UniRule"/>
</dbReference>
<reference evidence="14" key="2">
    <citation type="submission" date="2017-04" db="EMBL/GenBank/DDBJ databases">
        <authorList>
            <person name="Varghese N."/>
            <person name="Submissions S."/>
        </authorList>
    </citation>
    <scope>NUCLEOTIDE SEQUENCE [LARGE SCALE GENOMIC DNA]</scope>
    <source>
        <strain evidence="14">B5P</strain>
    </source>
</reference>
<feature type="binding site" evidence="8">
    <location>
        <begin position="45"/>
        <end position="52"/>
    </location>
    <ligand>
        <name>ATP</name>
        <dbReference type="ChEBI" id="CHEBI:30616"/>
    </ligand>
</feature>
<dbReference type="InterPro" id="IPR022926">
    <property type="entry name" value="NH(3)-dep_NAD(+)_synth"/>
</dbReference>
<dbReference type="Pfam" id="PF02540">
    <property type="entry name" value="NAD_synthase"/>
    <property type="match status" value="1"/>
</dbReference>
<evidence type="ECO:0000256" key="9">
    <source>
        <dbReference type="RuleBase" id="RU003811"/>
    </source>
</evidence>
<keyword evidence="4 8" id="KW-0547">Nucleotide-binding</keyword>
<dbReference type="NCBIfam" id="NF001979">
    <property type="entry name" value="PRK00768.1"/>
    <property type="match status" value="1"/>
</dbReference>
<dbReference type="NCBIfam" id="TIGR00552">
    <property type="entry name" value="nadE"/>
    <property type="match status" value="1"/>
</dbReference>
<dbReference type="EC" id="6.3.1.5" evidence="8 10"/>